<dbReference type="InterPro" id="IPR000506">
    <property type="entry name" value="KARI_C"/>
</dbReference>
<organism evidence="15 16">
    <name type="scientific">Acidihalobacter ferrooxydans</name>
    <dbReference type="NCBI Taxonomy" id="1765967"/>
    <lineage>
        <taxon>Bacteria</taxon>
        <taxon>Pseudomonadati</taxon>
        <taxon>Pseudomonadota</taxon>
        <taxon>Gammaproteobacteria</taxon>
        <taxon>Chromatiales</taxon>
        <taxon>Ectothiorhodospiraceae</taxon>
        <taxon>Acidihalobacter</taxon>
    </lineage>
</organism>
<sequence>MNVYYDKDADLSLIQGRKVAIIGYGSQGHAHANNLKDSGVDVVVGLREGSASAAKAQAAGLAVAAVADAVAGADVIMILTPDEHQAALYRDVIAPNIKQGAALAFAHGFNIHFEQIQPRADLDVIMIAPKGPGHLVRSTYTQGGGVPSLIAVYQDASGQARDIALSYASANGGGRAGVIETSFREETETDLFGEQAVLCGGTTALVQAGFETLVEAGYAPEMAYFECLHELKLIVDLMYEGGIANMRYSISNTAEYGDLTRGPRIVNDETKAEMRRILSEIQNGEFAREFILENQAGAATLKAKRRLGQEHKIEEVGERLRSMMPWIAANKIVDKTRN</sequence>
<dbReference type="GO" id="GO:0050661">
    <property type="term" value="F:NADP binding"/>
    <property type="evidence" value="ECO:0007669"/>
    <property type="project" value="InterPro"/>
</dbReference>
<evidence type="ECO:0000256" key="10">
    <source>
        <dbReference type="ARBA" id="ARBA00049021"/>
    </source>
</evidence>
<feature type="binding site" evidence="11 12">
    <location>
        <position position="230"/>
    </location>
    <ligand>
        <name>Mg(2+)</name>
        <dbReference type="ChEBI" id="CHEBI:18420"/>
        <label>2</label>
    </ligand>
</feature>
<dbReference type="UniPathway" id="UPA00047">
    <property type="reaction ID" value="UER00056"/>
</dbReference>
<reference evidence="15 16" key="1">
    <citation type="submission" date="2017-01" db="EMBL/GenBank/DDBJ databases">
        <title>Draft sequence of Acidihalobacter ferrooxidans strain DSM 14175 (strain V8).</title>
        <authorList>
            <person name="Khaleque H.N."/>
            <person name="Ramsay J.P."/>
            <person name="Murphy R.J.T."/>
            <person name="Kaksonen A.H."/>
            <person name="Boxall N.J."/>
            <person name="Watkin E.L.J."/>
        </authorList>
    </citation>
    <scope>NUCLEOTIDE SEQUENCE [LARGE SCALE GENOMIC DNA]</scope>
    <source>
        <strain evidence="15 16">V8</strain>
    </source>
</reference>
<dbReference type="Pfam" id="PF01450">
    <property type="entry name" value="KARI_C"/>
    <property type="match status" value="1"/>
</dbReference>
<dbReference type="NCBIfam" id="TIGR00465">
    <property type="entry name" value="ilvC"/>
    <property type="match status" value="1"/>
</dbReference>
<dbReference type="Gene3D" id="6.10.240.10">
    <property type="match status" value="1"/>
</dbReference>
<protein>
    <recommendedName>
        <fullName evidence="11">Ketol-acid reductoisomerase (NADP(+))</fullName>
        <shortName evidence="11">KARI</shortName>
        <ecNumber evidence="11">1.1.1.86</ecNumber>
    </recommendedName>
    <alternativeName>
        <fullName evidence="11">Acetohydroxy-acid isomeroreductase</fullName>
        <shortName evidence="11">AHIR</shortName>
    </alternativeName>
    <alternativeName>
        <fullName evidence="11">Alpha-keto-beta-hydroxylacyl reductoisomerase</fullName>
    </alternativeName>
</protein>
<dbReference type="NCBIfam" id="NF004017">
    <property type="entry name" value="PRK05479.1"/>
    <property type="match status" value="1"/>
</dbReference>
<dbReference type="KEGG" id="afy:BW247_02335"/>
<dbReference type="GO" id="GO:0005829">
    <property type="term" value="C:cytosol"/>
    <property type="evidence" value="ECO:0007669"/>
    <property type="project" value="TreeGrafter"/>
</dbReference>
<feature type="domain" description="KARI N-terminal Rossmann" evidence="13">
    <location>
        <begin position="1"/>
        <end position="181"/>
    </location>
</feature>
<keyword evidence="16" id="KW-1185">Reference proteome</keyword>
<dbReference type="NCBIfam" id="NF009940">
    <property type="entry name" value="PRK13403.1"/>
    <property type="match status" value="1"/>
</dbReference>
<feature type="binding site" evidence="11">
    <location>
        <position position="52"/>
    </location>
    <ligand>
        <name>NADP(+)</name>
        <dbReference type="ChEBI" id="CHEBI:58349"/>
    </ligand>
</feature>
<dbReference type="GO" id="GO:0009099">
    <property type="term" value="P:L-valine biosynthetic process"/>
    <property type="evidence" value="ECO:0007669"/>
    <property type="project" value="UniProtKB-UniRule"/>
</dbReference>
<evidence type="ECO:0000256" key="9">
    <source>
        <dbReference type="ARBA" id="ARBA00023304"/>
    </source>
</evidence>
<evidence type="ECO:0000256" key="11">
    <source>
        <dbReference type="HAMAP-Rule" id="MF_00435"/>
    </source>
</evidence>
<proteinExistence type="inferred from homology"/>
<dbReference type="GO" id="GO:0016853">
    <property type="term" value="F:isomerase activity"/>
    <property type="evidence" value="ECO:0007669"/>
    <property type="project" value="UniProtKB-KW"/>
</dbReference>
<feature type="binding site" evidence="11">
    <location>
        <position position="47"/>
    </location>
    <ligand>
        <name>NADP(+)</name>
        <dbReference type="ChEBI" id="CHEBI:58349"/>
    </ligand>
</feature>
<dbReference type="PANTHER" id="PTHR21371:SF1">
    <property type="entry name" value="KETOL-ACID REDUCTOISOMERASE, MITOCHONDRIAL"/>
    <property type="match status" value="1"/>
</dbReference>
<dbReference type="STRING" id="1765967.BW247_02335"/>
<comment type="pathway">
    <text evidence="2 11">Amino-acid biosynthesis; L-valine biosynthesis; L-valine from pyruvate: step 2/4.</text>
</comment>
<dbReference type="PANTHER" id="PTHR21371">
    <property type="entry name" value="KETOL-ACID REDUCTOISOMERASE, MITOCHONDRIAL"/>
    <property type="match status" value="1"/>
</dbReference>
<dbReference type="PIRSF" id="PIRSF000116">
    <property type="entry name" value="IlvC_gammaproteo"/>
    <property type="match status" value="1"/>
</dbReference>
<feature type="binding site" evidence="11 12">
    <location>
        <position position="226"/>
    </location>
    <ligand>
        <name>Mg(2+)</name>
        <dbReference type="ChEBI" id="CHEBI:18420"/>
        <label>2</label>
    </ligand>
</feature>
<dbReference type="GO" id="GO:0000287">
    <property type="term" value="F:magnesium ion binding"/>
    <property type="evidence" value="ECO:0007669"/>
    <property type="project" value="UniProtKB-UniRule"/>
</dbReference>
<dbReference type="InterPro" id="IPR036291">
    <property type="entry name" value="NAD(P)-bd_dom_sf"/>
</dbReference>
<feature type="binding site" evidence="11 12">
    <location>
        <position position="194"/>
    </location>
    <ligand>
        <name>Mg(2+)</name>
        <dbReference type="ChEBI" id="CHEBI:18420"/>
        <label>1</label>
    </ligand>
</feature>
<dbReference type="OrthoDB" id="9804088at2"/>
<evidence type="ECO:0000256" key="4">
    <source>
        <dbReference type="ARBA" id="ARBA00010318"/>
    </source>
</evidence>
<evidence type="ECO:0000313" key="15">
    <source>
        <dbReference type="EMBL" id="APZ42077.1"/>
    </source>
</evidence>
<dbReference type="UniPathway" id="UPA00049">
    <property type="reaction ID" value="UER00060"/>
</dbReference>
<feature type="binding site" evidence="11 12">
    <location>
        <position position="251"/>
    </location>
    <ligand>
        <name>substrate</name>
    </ligand>
</feature>
<keyword evidence="15" id="KW-0413">Isomerase</keyword>
<evidence type="ECO:0000256" key="2">
    <source>
        <dbReference type="ARBA" id="ARBA00004864"/>
    </source>
</evidence>
<feature type="binding site" evidence="11 12">
    <location>
        <position position="190"/>
    </location>
    <ligand>
        <name>Mg(2+)</name>
        <dbReference type="ChEBI" id="CHEBI:18420"/>
        <label>1</label>
    </ligand>
</feature>
<dbReference type="EMBL" id="CP019434">
    <property type="protein sequence ID" value="APZ42077.1"/>
    <property type="molecule type" value="Genomic_DNA"/>
</dbReference>
<feature type="binding site" evidence="11">
    <location>
        <position position="133"/>
    </location>
    <ligand>
        <name>NADP(+)</name>
        <dbReference type="ChEBI" id="CHEBI:58349"/>
    </ligand>
</feature>
<keyword evidence="8 11" id="KW-0560">Oxidoreductase</keyword>
<comment type="catalytic activity">
    <reaction evidence="10 11">
        <text>(2R)-2,3-dihydroxy-3-methylbutanoate + NADP(+) = (2S)-2-acetolactate + NADPH + H(+)</text>
        <dbReference type="Rhea" id="RHEA:22068"/>
        <dbReference type="ChEBI" id="CHEBI:15378"/>
        <dbReference type="ChEBI" id="CHEBI:49072"/>
        <dbReference type="ChEBI" id="CHEBI:57783"/>
        <dbReference type="ChEBI" id="CHEBI:58349"/>
        <dbReference type="ChEBI" id="CHEBI:58476"/>
        <dbReference type="EC" id="1.1.1.86"/>
    </reaction>
</comment>
<dbReference type="Pfam" id="PF07991">
    <property type="entry name" value="KARI_N"/>
    <property type="match status" value="1"/>
</dbReference>
<evidence type="ECO:0000256" key="6">
    <source>
        <dbReference type="ARBA" id="ARBA00022723"/>
    </source>
</evidence>
<evidence type="ECO:0000256" key="12">
    <source>
        <dbReference type="PROSITE-ProRule" id="PRU01198"/>
    </source>
</evidence>
<comment type="function">
    <text evidence="1 11">Involved in the biosynthesis of branched-chain amino acids (BCAA). Catalyzes an alkyl-migration followed by a ketol-acid reduction of (S)-2-acetolactate (S2AL) to yield (R)-2,3-dihydroxy-isovalerate. In the isomerase reaction, S2AL is rearranged via a Mg-dependent methyl migration to produce 3-hydroxy-3-methyl-2-ketobutyrate (HMKB). In the reductase reaction, this 2-ketoacid undergoes a metal-dependent reduction by NADPH to yield (R)-2,3-dihydroxy-isovalerate.</text>
</comment>
<evidence type="ECO:0000256" key="3">
    <source>
        <dbReference type="ARBA" id="ARBA00004885"/>
    </source>
</evidence>
<evidence type="ECO:0000256" key="7">
    <source>
        <dbReference type="ARBA" id="ARBA00022842"/>
    </source>
</evidence>
<feature type="binding site" evidence="11">
    <location>
        <position position="50"/>
    </location>
    <ligand>
        <name>NADP(+)</name>
        <dbReference type="ChEBI" id="CHEBI:58349"/>
    </ligand>
</feature>
<dbReference type="EC" id="1.1.1.86" evidence="11"/>
<evidence type="ECO:0000259" key="14">
    <source>
        <dbReference type="PROSITE" id="PS51851"/>
    </source>
</evidence>
<name>A0A1P8UDY7_9GAMM</name>
<dbReference type="InterPro" id="IPR014359">
    <property type="entry name" value="KARI_prok"/>
</dbReference>
<evidence type="ECO:0000313" key="16">
    <source>
        <dbReference type="Proteomes" id="UP000243807"/>
    </source>
</evidence>
<keyword evidence="7 11" id="KW-0460">Magnesium</keyword>
<feature type="domain" description="KARI C-terminal knotted" evidence="14">
    <location>
        <begin position="182"/>
        <end position="327"/>
    </location>
</feature>
<dbReference type="InterPro" id="IPR008927">
    <property type="entry name" value="6-PGluconate_DH-like_C_sf"/>
</dbReference>
<feature type="active site" evidence="11">
    <location>
        <position position="107"/>
    </location>
</feature>
<dbReference type="AlphaFoldDB" id="A0A1P8UDY7"/>
<keyword evidence="11" id="KW-0521">NADP</keyword>
<gene>
    <name evidence="11" type="primary">ilvC</name>
    <name evidence="15" type="ORF">BW247_02335</name>
</gene>
<comment type="catalytic activity">
    <reaction evidence="11">
        <text>(2R,3R)-2,3-dihydroxy-3-methylpentanoate + NADP(+) = (S)-2-ethyl-2-hydroxy-3-oxobutanoate + NADPH + H(+)</text>
        <dbReference type="Rhea" id="RHEA:13493"/>
        <dbReference type="ChEBI" id="CHEBI:15378"/>
        <dbReference type="ChEBI" id="CHEBI:49256"/>
        <dbReference type="ChEBI" id="CHEBI:49258"/>
        <dbReference type="ChEBI" id="CHEBI:57783"/>
        <dbReference type="ChEBI" id="CHEBI:58349"/>
        <dbReference type="EC" id="1.1.1.86"/>
    </reaction>
</comment>
<evidence type="ECO:0000259" key="13">
    <source>
        <dbReference type="PROSITE" id="PS51850"/>
    </source>
</evidence>
<comment type="caution">
    <text evidence="11">Lacks conserved residue(s) required for the propagation of feature annotation.</text>
</comment>
<feature type="binding site" evidence="11">
    <location>
        <begin position="24"/>
        <end position="27"/>
    </location>
    <ligand>
        <name>NADP(+)</name>
        <dbReference type="ChEBI" id="CHEBI:58349"/>
    </ligand>
</feature>
<dbReference type="PROSITE" id="PS51850">
    <property type="entry name" value="KARI_N"/>
    <property type="match status" value="1"/>
</dbReference>
<keyword evidence="6 11" id="KW-0479">Metal-binding</keyword>
<evidence type="ECO:0000256" key="1">
    <source>
        <dbReference type="ARBA" id="ARBA00002172"/>
    </source>
</evidence>
<dbReference type="RefSeq" id="WP_076835466.1">
    <property type="nucleotide sequence ID" value="NZ_CP019434.1"/>
</dbReference>
<dbReference type="Proteomes" id="UP000243807">
    <property type="component" value="Chromosome"/>
</dbReference>
<evidence type="ECO:0000256" key="8">
    <source>
        <dbReference type="ARBA" id="ARBA00023002"/>
    </source>
</evidence>
<evidence type="ECO:0000256" key="5">
    <source>
        <dbReference type="ARBA" id="ARBA00022605"/>
    </source>
</evidence>
<comment type="pathway">
    <text evidence="3 11">Amino-acid biosynthesis; L-isoleucine biosynthesis; L-isoleucine from 2-oxobutanoate: step 2/4.</text>
</comment>
<dbReference type="SUPFAM" id="SSF51735">
    <property type="entry name" value="NAD(P)-binding Rossmann-fold domains"/>
    <property type="match status" value="1"/>
</dbReference>
<comment type="cofactor">
    <cofactor evidence="11">
        <name>Mg(2+)</name>
        <dbReference type="ChEBI" id="CHEBI:18420"/>
    </cofactor>
    <text evidence="11">Binds 2 magnesium ions per subunit.</text>
</comment>
<keyword evidence="9 11" id="KW-0100">Branched-chain amino acid biosynthesis</keyword>
<accession>A0A1P8UDY7</accession>
<dbReference type="PROSITE" id="PS51851">
    <property type="entry name" value="KARI_C"/>
    <property type="match status" value="1"/>
</dbReference>
<comment type="similarity">
    <text evidence="4 11 12">Belongs to the ketol-acid reductoisomerase family.</text>
</comment>
<dbReference type="InterPro" id="IPR013023">
    <property type="entry name" value="KARI"/>
</dbReference>
<dbReference type="Gene3D" id="3.40.50.720">
    <property type="entry name" value="NAD(P)-binding Rossmann-like Domain"/>
    <property type="match status" value="1"/>
</dbReference>
<feature type="binding site" evidence="11 12">
    <location>
        <position position="190"/>
    </location>
    <ligand>
        <name>Mg(2+)</name>
        <dbReference type="ChEBI" id="CHEBI:18420"/>
        <label>2</label>
    </ligand>
</feature>
<dbReference type="GO" id="GO:0004455">
    <property type="term" value="F:ketol-acid reductoisomerase activity"/>
    <property type="evidence" value="ECO:0007669"/>
    <property type="project" value="UniProtKB-UniRule"/>
</dbReference>
<dbReference type="GO" id="GO:0009097">
    <property type="term" value="P:isoleucine biosynthetic process"/>
    <property type="evidence" value="ECO:0007669"/>
    <property type="project" value="UniProtKB-UniRule"/>
</dbReference>
<dbReference type="FunFam" id="3.40.50.720:FF:000023">
    <property type="entry name" value="Ketol-acid reductoisomerase (NADP(+))"/>
    <property type="match status" value="1"/>
</dbReference>
<dbReference type="SUPFAM" id="SSF48179">
    <property type="entry name" value="6-phosphogluconate dehydrogenase C-terminal domain-like"/>
    <property type="match status" value="1"/>
</dbReference>
<dbReference type="HAMAP" id="MF_00435">
    <property type="entry name" value="IlvC"/>
    <property type="match status" value="1"/>
</dbReference>
<keyword evidence="5 11" id="KW-0028">Amino-acid biosynthesis</keyword>
<dbReference type="InterPro" id="IPR013116">
    <property type="entry name" value="KARI_N"/>
</dbReference>